<feature type="domain" description="C2H2-type" evidence="13">
    <location>
        <begin position="352"/>
        <end position="379"/>
    </location>
</feature>
<dbReference type="SUPFAM" id="SSF57667">
    <property type="entry name" value="beta-beta-alpha zinc fingers"/>
    <property type="match status" value="2"/>
</dbReference>
<keyword evidence="4 10" id="KW-0863">Zinc-finger</keyword>
<evidence type="ECO:0000256" key="10">
    <source>
        <dbReference type="PROSITE-ProRule" id="PRU00042"/>
    </source>
</evidence>
<dbReference type="Pfam" id="PF00096">
    <property type="entry name" value="zf-C2H2"/>
    <property type="match status" value="3"/>
</dbReference>
<dbReference type="FunFam" id="3.30.160.60:FF:001485">
    <property type="entry name" value="Krueppel-related zinc finger protein"/>
    <property type="match status" value="1"/>
</dbReference>
<evidence type="ECO:0000313" key="14">
    <source>
        <dbReference type="Ensembl" id="ENSOKIP00005064346.1"/>
    </source>
</evidence>
<evidence type="ECO:0000313" key="15">
    <source>
        <dbReference type="Proteomes" id="UP000694557"/>
    </source>
</evidence>
<accession>A0A8C7HWA8</accession>
<feature type="region of interest" description="Disordered" evidence="12">
    <location>
        <begin position="106"/>
        <end position="137"/>
    </location>
</feature>
<dbReference type="InterPro" id="IPR013087">
    <property type="entry name" value="Znf_C2H2_type"/>
</dbReference>
<dbReference type="GO" id="GO:0008270">
    <property type="term" value="F:zinc ion binding"/>
    <property type="evidence" value="ECO:0007669"/>
    <property type="project" value="UniProtKB-KW"/>
</dbReference>
<proteinExistence type="predicted"/>
<evidence type="ECO:0000256" key="11">
    <source>
        <dbReference type="SAM" id="Coils"/>
    </source>
</evidence>
<keyword evidence="2" id="KW-0479">Metal-binding</keyword>
<dbReference type="SMART" id="SM00355">
    <property type="entry name" value="ZnF_C2H2"/>
    <property type="match status" value="4"/>
</dbReference>
<keyword evidence="3" id="KW-0677">Repeat</keyword>
<reference evidence="14" key="2">
    <citation type="submission" date="2025-09" db="UniProtKB">
        <authorList>
            <consortium name="Ensembl"/>
        </authorList>
    </citation>
    <scope>IDENTIFICATION</scope>
</reference>
<dbReference type="PROSITE" id="PS00028">
    <property type="entry name" value="ZINC_FINGER_C2H2_1"/>
    <property type="match status" value="4"/>
</dbReference>
<dbReference type="AlphaFoldDB" id="A0A8C7HWA8"/>
<feature type="domain" description="C2H2-type" evidence="13">
    <location>
        <begin position="380"/>
        <end position="407"/>
    </location>
</feature>
<feature type="compositionally biased region" description="Polar residues" evidence="12">
    <location>
        <begin position="106"/>
        <end position="128"/>
    </location>
</feature>
<dbReference type="GO" id="GO:0000981">
    <property type="term" value="F:DNA-binding transcription factor activity, RNA polymerase II-specific"/>
    <property type="evidence" value="ECO:0007669"/>
    <property type="project" value="TreeGrafter"/>
</dbReference>
<evidence type="ECO:0000256" key="1">
    <source>
        <dbReference type="ARBA" id="ARBA00004123"/>
    </source>
</evidence>
<dbReference type="InterPro" id="IPR036236">
    <property type="entry name" value="Znf_C2H2_sf"/>
</dbReference>
<keyword evidence="7" id="KW-0238">DNA-binding</keyword>
<dbReference type="Ensembl" id="ENSOKIT00005068392.1">
    <property type="protein sequence ID" value="ENSOKIP00005064346.1"/>
    <property type="gene ID" value="ENSOKIG00005027614.1"/>
</dbReference>
<dbReference type="PANTHER" id="PTHR24394">
    <property type="entry name" value="ZINC FINGER PROTEIN"/>
    <property type="match status" value="1"/>
</dbReference>
<dbReference type="FunFam" id="3.30.160.60:FF:000902">
    <property type="entry name" value="Zinc finger protein 445"/>
    <property type="match status" value="1"/>
</dbReference>
<dbReference type="PANTHER" id="PTHR24394:SF44">
    <property type="entry name" value="ZINC FINGER PROTEIN 271-LIKE"/>
    <property type="match status" value="1"/>
</dbReference>
<evidence type="ECO:0000256" key="9">
    <source>
        <dbReference type="ARBA" id="ARBA00023242"/>
    </source>
</evidence>
<dbReference type="GeneTree" id="ENSGT01150000286934"/>
<keyword evidence="6" id="KW-0805">Transcription regulation</keyword>
<organism evidence="14 15">
    <name type="scientific">Oncorhynchus kisutch</name>
    <name type="common">Coho salmon</name>
    <name type="synonym">Salmo kisutch</name>
    <dbReference type="NCBI Taxonomy" id="8019"/>
    <lineage>
        <taxon>Eukaryota</taxon>
        <taxon>Metazoa</taxon>
        <taxon>Chordata</taxon>
        <taxon>Craniata</taxon>
        <taxon>Vertebrata</taxon>
        <taxon>Euteleostomi</taxon>
        <taxon>Actinopterygii</taxon>
        <taxon>Neopterygii</taxon>
        <taxon>Teleostei</taxon>
        <taxon>Protacanthopterygii</taxon>
        <taxon>Salmoniformes</taxon>
        <taxon>Salmonidae</taxon>
        <taxon>Salmoninae</taxon>
        <taxon>Oncorhynchus</taxon>
    </lineage>
</organism>
<comment type="subcellular location">
    <subcellularLocation>
        <location evidence="1">Nucleus</location>
    </subcellularLocation>
</comment>
<keyword evidence="15" id="KW-1185">Reference proteome</keyword>
<keyword evidence="8" id="KW-0804">Transcription</keyword>
<evidence type="ECO:0000256" key="7">
    <source>
        <dbReference type="ARBA" id="ARBA00023125"/>
    </source>
</evidence>
<sequence length="436" mass="48540">MKPQSKTNTGIKRETSMSAQARTSKTAGEGEVSLSFQDELAATIHGAFEVAVEIAVLEVTKLVGQALGDVRDQMHETLRENKSLKQRLQTTEQELNAARQCVETTRGVSPPGQLSTSPLHNNNLAKTQKQSKDNELNIKSSYSLDEYGYEIVEAEIISERQKDHGSFSEISEDGRVCSQDLHPASRGQSIPHHDLLKEVGEEASSLCMDHKSKMLEEWKPDPLDLQISDALLPGTSHSLSHPHMVNTDVPQLTAPTASALPAFSSQFPNNLFQPREAAAPIIPVAPPQIYGVQIRTNPNPTIPHPNPNPTIPNPSHICKLCGQGFHQPSELRRHHTQAHPKRQVFPPGQSPYHCSECDRDFNRLENLKTHLRIHTGERPYTCSVCSMRFRHSGALTRHFRIHTGEKPYVCGQCGKTFRNCGGLRFHQRSHSRQGQC</sequence>
<evidence type="ECO:0000256" key="8">
    <source>
        <dbReference type="ARBA" id="ARBA00023163"/>
    </source>
</evidence>
<dbReference type="GO" id="GO:0005634">
    <property type="term" value="C:nucleus"/>
    <property type="evidence" value="ECO:0007669"/>
    <property type="project" value="UniProtKB-SubCell"/>
</dbReference>
<evidence type="ECO:0000259" key="13">
    <source>
        <dbReference type="PROSITE" id="PS50157"/>
    </source>
</evidence>
<feature type="domain" description="C2H2-type" evidence="13">
    <location>
        <begin position="408"/>
        <end position="435"/>
    </location>
</feature>
<keyword evidence="9" id="KW-0539">Nucleus</keyword>
<protein>
    <submittedName>
        <fullName evidence="14">Zinc finger protein 37-like</fullName>
    </submittedName>
</protein>
<feature type="domain" description="C2H2-type" evidence="13">
    <location>
        <begin position="316"/>
        <end position="344"/>
    </location>
</feature>
<evidence type="ECO:0000256" key="3">
    <source>
        <dbReference type="ARBA" id="ARBA00022737"/>
    </source>
</evidence>
<dbReference type="GO" id="GO:0003677">
    <property type="term" value="F:DNA binding"/>
    <property type="evidence" value="ECO:0007669"/>
    <property type="project" value="UniProtKB-KW"/>
</dbReference>
<keyword evidence="5" id="KW-0862">Zinc</keyword>
<dbReference type="Proteomes" id="UP000694557">
    <property type="component" value="Unassembled WGS sequence"/>
</dbReference>
<evidence type="ECO:0000256" key="2">
    <source>
        <dbReference type="ARBA" id="ARBA00022723"/>
    </source>
</evidence>
<dbReference type="Gene3D" id="3.30.160.60">
    <property type="entry name" value="Classic Zinc Finger"/>
    <property type="match status" value="3"/>
</dbReference>
<evidence type="ECO:0000256" key="4">
    <source>
        <dbReference type="ARBA" id="ARBA00022771"/>
    </source>
</evidence>
<feature type="compositionally biased region" description="Polar residues" evidence="12">
    <location>
        <begin position="1"/>
        <end position="26"/>
    </location>
</feature>
<name>A0A8C7HWA8_ONCKI</name>
<keyword evidence="11" id="KW-0175">Coiled coil</keyword>
<gene>
    <name evidence="14" type="primary">LOC116375310</name>
</gene>
<evidence type="ECO:0000256" key="5">
    <source>
        <dbReference type="ARBA" id="ARBA00022833"/>
    </source>
</evidence>
<dbReference type="FunFam" id="3.30.160.60:FF:000736">
    <property type="entry name" value="Zinc finger protein 423"/>
    <property type="match status" value="1"/>
</dbReference>
<feature type="region of interest" description="Disordered" evidence="12">
    <location>
        <begin position="1"/>
        <end position="30"/>
    </location>
</feature>
<evidence type="ECO:0000256" key="12">
    <source>
        <dbReference type="SAM" id="MobiDB-lite"/>
    </source>
</evidence>
<evidence type="ECO:0000256" key="6">
    <source>
        <dbReference type="ARBA" id="ARBA00023015"/>
    </source>
</evidence>
<dbReference type="PROSITE" id="PS50157">
    <property type="entry name" value="ZINC_FINGER_C2H2_2"/>
    <property type="match status" value="4"/>
</dbReference>
<feature type="coiled-coil region" evidence="11">
    <location>
        <begin position="67"/>
        <end position="101"/>
    </location>
</feature>
<reference evidence="14" key="1">
    <citation type="submission" date="2025-08" db="UniProtKB">
        <authorList>
            <consortium name="Ensembl"/>
        </authorList>
    </citation>
    <scope>IDENTIFICATION</scope>
</reference>